<feature type="transmembrane region" description="Helical" evidence="8">
    <location>
        <begin position="166"/>
        <end position="185"/>
    </location>
</feature>
<evidence type="ECO:0000256" key="7">
    <source>
        <dbReference type="ARBA" id="ARBA00023211"/>
    </source>
</evidence>
<keyword evidence="6 8" id="KW-0472">Membrane</keyword>
<feature type="transmembrane region" description="Helical" evidence="8">
    <location>
        <begin position="6"/>
        <end position="23"/>
    </location>
</feature>
<name>A0A371AR36_9FIRM</name>
<keyword evidence="1 8" id="KW-0813">Transport</keyword>
<feature type="transmembrane region" description="Helical" evidence="8">
    <location>
        <begin position="107"/>
        <end position="129"/>
    </location>
</feature>
<dbReference type="PANTHER" id="PTHR35529">
    <property type="entry name" value="MANGANESE EFFLUX PUMP MNTP-RELATED"/>
    <property type="match status" value="1"/>
</dbReference>
<dbReference type="AlphaFoldDB" id="A0A371AR36"/>
<dbReference type="RefSeq" id="WP_115483210.1">
    <property type="nucleotide sequence ID" value="NZ_QRCT01000050.1"/>
</dbReference>
<evidence type="ECO:0000256" key="6">
    <source>
        <dbReference type="ARBA" id="ARBA00023136"/>
    </source>
</evidence>
<dbReference type="GO" id="GO:0005384">
    <property type="term" value="F:manganese ion transmembrane transporter activity"/>
    <property type="evidence" value="ECO:0007669"/>
    <property type="project" value="UniProtKB-UniRule"/>
</dbReference>
<evidence type="ECO:0000313" key="9">
    <source>
        <dbReference type="EMBL" id="RDU22047.1"/>
    </source>
</evidence>
<feature type="transmembrane region" description="Helical" evidence="8">
    <location>
        <begin position="70"/>
        <end position="86"/>
    </location>
</feature>
<comment type="caution">
    <text evidence="9">The sequence shown here is derived from an EMBL/GenBank/DDBJ whole genome shotgun (WGS) entry which is preliminary data.</text>
</comment>
<evidence type="ECO:0000313" key="10">
    <source>
        <dbReference type="Proteomes" id="UP000255036"/>
    </source>
</evidence>
<keyword evidence="2 8" id="KW-1003">Cell membrane</keyword>
<evidence type="ECO:0000256" key="8">
    <source>
        <dbReference type="HAMAP-Rule" id="MF_01521"/>
    </source>
</evidence>
<sequence length="199" mass="21506">MGLVELFILAVGLSMDAFAVSICKGLSLRKIQIKHIVVVGLYFGIFQGGMPFIGYLLGNQFSEKIVSVDHWIAFILLLIIGINMIKESRKDEIDEIENNAENTGLEVKGMLLLAIATSIDALAVGVTFAFLKVNILPAVTFIGITTFVLSSLGVKIGNVFGSKYKSHAELAGGLILIILGTKILLDHTGFLQKLGTHLF</sequence>
<dbReference type="HAMAP" id="MF_01521">
    <property type="entry name" value="MntP_pump"/>
    <property type="match status" value="1"/>
</dbReference>
<dbReference type="GO" id="GO:0005886">
    <property type="term" value="C:plasma membrane"/>
    <property type="evidence" value="ECO:0007669"/>
    <property type="project" value="UniProtKB-SubCell"/>
</dbReference>
<keyword evidence="5 8" id="KW-0406">Ion transport</keyword>
<accession>A0A371AR36</accession>
<proteinExistence type="inferred from homology"/>
<dbReference type="Pfam" id="PF02659">
    <property type="entry name" value="Mntp"/>
    <property type="match status" value="1"/>
</dbReference>
<organism evidence="9 10">
    <name type="scientific">Anaerosacchariphilus polymeriproducens</name>
    <dbReference type="NCBI Taxonomy" id="1812858"/>
    <lineage>
        <taxon>Bacteria</taxon>
        <taxon>Bacillati</taxon>
        <taxon>Bacillota</taxon>
        <taxon>Clostridia</taxon>
        <taxon>Lachnospirales</taxon>
        <taxon>Lachnospiraceae</taxon>
        <taxon>Anaerosacchariphilus</taxon>
    </lineage>
</organism>
<keyword evidence="10" id="KW-1185">Reference proteome</keyword>
<evidence type="ECO:0000256" key="4">
    <source>
        <dbReference type="ARBA" id="ARBA00022989"/>
    </source>
</evidence>
<feature type="transmembrane region" description="Helical" evidence="8">
    <location>
        <begin position="135"/>
        <end position="154"/>
    </location>
</feature>
<evidence type="ECO:0000256" key="5">
    <source>
        <dbReference type="ARBA" id="ARBA00023065"/>
    </source>
</evidence>
<dbReference type="EMBL" id="QRCT01000050">
    <property type="protein sequence ID" value="RDU22047.1"/>
    <property type="molecule type" value="Genomic_DNA"/>
</dbReference>
<dbReference type="InterPro" id="IPR003810">
    <property type="entry name" value="Mntp/YtaF"/>
</dbReference>
<dbReference type="OrthoDB" id="9811590at2"/>
<dbReference type="InterPro" id="IPR022929">
    <property type="entry name" value="Put_MntP"/>
</dbReference>
<keyword evidence="3 8" id="KW-0812">Transmembrane</keyword>
<evidence type="ECO:0000256" key="1">
    <source>
        <dbReference type="ARBA" id="ARBA00022448"/>
    </source>
</evidence>
<evidence type="ECO:0000256" key="2">
    <source>
        <dbReference type="ARBA" id="ARBA00022475"/>
    </source>
</evidence>
<reference evidence="9 10" key="1">
    <citation type="submission" date="2018-07" db="EMBL/GenBank/DDBJ databases">
        <title>Anaerosacharophilus polymeroproducens gen. nov. sp. nov., an anaerobic bacterium isolated from salt field.</title>
        <authorList>
            <person name="Kim W."/>
            <person name="Yang S.-H."/>
            <person name="Oh J."/>
            <person name="Lee J.-H."/>
            <person name="Kwon K.K."/>
        </authorList>
    </citation>
    <scope>NUCLEOTIDE SEQUENCE [LARGE SCALE GENOMIC DNA]</scope>
    <source>
        <strain evidence="9 10">MCWD5</strain>
    </source>
</reference>
<keyword evidence="7 8" id="KW-0464">Manganese</keyword>
<protein>
    <recommendedName>
        <fullName evidence="8">Putative manganese efflux pump MntP</fullName>
    </recommendedName>
</protein>
<gene>
    <name evidence="8" type="primary">mntP</name>
    <name evidence="9" type="ORF">DWV06_16065</name>
</gene>
<dbReference type="PANTHER" id="PTHR35529:SF1">
    <property type="entry name" value="MANGANESE EFFLUX PUMP MNTP-RELATED"/>
    <property type="match status" value="1"/>
</dbReference>
<feature type="transmembrane region" description="Helical" evidence="8">
    <location>
        <begin position="35"/>
        <end position="58"/>
    </location>
</feature>
<evidence type="ECO:0000256" key="3">
    <source>
        <dbReference type="ARBA" id="ARBA00022692"/>
    </source>
</evidence>
<comment type="subcellular location">
    <subcellularLocation>
        <location evidence="8">Cell membrane</location>
        <topology evidence="8">Multi-pass membrane protein</topology>
    </subcellularLocation>
</comment>
<keyword evidence="4 8" id="KW-1133">Transmembrane helix</keyword>
<comment type="similarity">
    <text evidence="8">Belongs to the MntP (TC 9.B.29) family.</text>
</comment>
<dbReference type="Proteomes" id="UP000255036">
    <property type="component" value="Unassembled WGS sequence"/>
</dbReference>
<comment type="function">
    <text evidence="8">Probably functions as a manganese efflux pump.</text>
</comment>